<keyword evidence="4" id="KW-1185">Reference proteome</keyword>
<dbReference type="Proteomes" id="UP000053593">
    <property type="component" value="Unassembled WGS sequence"/>
</dbReference>
<dbReference type="EMBL" id="KN834762">
    <property type="protein sequence ID" value="KIK64269.1"/>
    <property type="molecule type" value="Genomic_DNA"/>
</dbReference>
<feature type="compositionally biased region" description="Low complexity" evidence="1">
    <location>
        <begin position="468"/>
        <end position="498"/>
    </location>
</feature>
<feature type="compositionally biased region" description="Low complexity" evidence="1">
    <location>
        <begin position="447"/>
        <end position="459"/>
    </location>
</feature>
<evidence type="ECO:0000256" key="1">
    <source>
        <dbReference type="SAM" id="MobiDB-lite"/>
    </source>
</evidence>
<dbReference type="Pfam" id="PF01936">
    <property type="entry name" value="NYN"/>
    <property type="match status" value="1"/>
</dbReference>
<organism evidence="3 4">
    <name type="scientific">Collybiopsis luxurians FD-317 M1</name>
    <dbReference type="NCBI Taxonomy" id="944289"/>
    <lineage>
        <taxon>Eukaryota</taxon>
        <taxon>Fungi</taxon>
        <taxon>Dikarya</taxon>
        <taxon>Basidiomycota</taxon>
        <taxon>Agaricomycotina</taxon>
        <taxon>Agaricomycetes</taxon>
        <taxon>Agaricomycetidae</taxon>
        <taxon>Agaricales</taxon>
        <taxon>Marasmiineae</taxon>
        <taxon>Omphalotaceae</taxon>
        <taxon>Collybiopsis</taxon>
        <taxon>Collybiopsis luxurians</taxon>
    </lineage>
</organism>
<dbReference type="GO" id="GO:0005777">
    <property type="term" value="C:peroxisome"/>
    <property type="evidence" value="ECO:0007669"/>
    <property type="project" value="InterPro"/>
</dbReference>
<reference evidence="3 4" key="1">
    <citation type="submission" date="2014-04" db="EMBL/GenBank/DDBJ databases">
        <title>Evolutionary Origins and Diversification of the Mycorrhizal Mutualists.</title>
        <authorList>
            <consortium name="DOE Joint Genome Institute"/>
            <consortium name="Mycorrhizal Genomics Consortium"/>
            <person name="Kohler A."/>
            <person name="Kuo A."/>
            <person name="Nagy L.G."/>
            <person name="Floudas D."/>
            <person name="Copeland A."/>
            <person name="Barry K.W."/>
            <person name="Cichocki N."/>
            <person name="Veneault-Fourrey C."/>
            <person name="LaButti K."/>
            <person name="Lindquist E.A."/>
            <person name="Lipzen A."/>
            <person name="Lundell T."/>
            <person name="Morin E."/>
            <person name="Murat C."/>
            <person name="Riley R."/>
            <person name="Ohm R."/>
            <person name="Sun H."/>
            <person name="Tunlid A."/>
            <person name="Henrissat B."/>
            <person name="Grigoriev I.V."/>
            <person name="Hibbett D.S."/>
            <person name="Martin F."/>
        </authorList>
    </citation>
    <scope>NUCLEOTIDE SEQUENCE [LARGE SCALE GENOMIC DNA]</scope>
    <source>
        <strain evidence="3 4">FD-317 M1</strain>
    </source>
</reference>
<dbReference type="PANTHER" id="PTHR14379:SF3">
    <property type="entry name" value="MEIOSIS REGULATOR AND MRNA STABILITY FACTOR 1"/>
    <property type="match status" value="1"/>
</dbReference>
<dbReference type="InterPro" id="IPR024768">
    <property type="entry name" value="Marf1"/>
</dbReference>
<feature type="compositionally biased region" description="Pro residues" evidence="1">
    <location>
        <begin position="515"/>
        <end position="526"/>
    </location>
</feature>
<accession>A0A0D0CMC8</accession>
<dbReference type="GO" id="GO:1905762">
    <property type="term" value="F:CCR4-NOT complex binding"/>
    <property type="evidence" value="ECO:0007669"/>
    <property type="project" value="TreeGrafter"/>
</dbReference>
<evidence type="ECO:0000313" key="3">
    <source>
        <dbReference type="EMBL" id="KIK64269.1"/>
    </source>
</evidence>
<dbReference type="OrthoDB" id="549353at2759"/>
<feature type="compositionally biased region" description="Polar residues" evidence="1">
    <location>
        <begin position="339"/>
        <end position="353"/>
    </location>
</feature>
<proteinExistence type="predicted"/>
<dbReference type="Gene3D" id="3.40.50.1010">
    <property type="entry name" value="5'-nuclease"/>
    <property type="match status" value="1"/>
</dbReference>
<protein>
    <recommendedName>
        <fullName evidence="2">NYN domain-containing protein</fullName>
    </recommendedName>
</protein>
<name>A0A0D0CMC8_9AGAR</name>
<dbReference type="AlphaFoldDB" id="A0A0D0CMC8"/>
<feature type="compositionally biased region" description="Polar residues" evidence="1">
    <location>
        <begin position="217"/>
        <end position="227"/>
    </location>
</feature>
<dbReference type="GO" id="GO:0004540">
    <property type="term" value="F:RNA nuclease activity"/>
    <property type="evidence" value="ECO:0007669"/>
    <property type="project" value="InterPro"/>
</dbReference>
<feature type="region of interest" description="Disordered" evidence="1">
    <location>
        <begin position="428"/>
        <end position="528"/>
    </location>
</feature>
<evidence type="ECO:0000259" key="2">
    <source>
        <dbReference type="Pfam" id="PF01936"/>
    </source>
</evidence>
<evidence type="ECO:0000313" key="4">
    <source>
        <dbReference type="Proteomes" id="UP000053593"/>
    </source>
</evidence>
<sequence length="612" mass="64880">MDSDRDQVAIFWDFENCSVSSSLSGYSIVRRIREIASEFGSIKLFKAYTQLYEQVVSTRLIAQRSELQCSGVSITDCPHTGYKNVADQMIITDMLTFAMDNPTHASTTTIMILSGDRDFSYALSILRLRKYKVVVVAPHSFHQSVRELATRFFEWSGSVLMRLNDKEYSARARAATNASNDTLSSGPFASELQDPGVGGLPPSVAGLPTPRSPRVQPANSSSLQAVDSKTTAQAFNDVLRSPIVTRPTAGSQTVSTELKQALSLHGRSATTVYDIQNWKDMIVARREGADHACDAFSPAGSAASYQGGTEVVSSSPSFKFLPRAPLPSSPRPRSAEPTFPNSGQGPVSTSSAGATGVLPGRNYGSIDVDERHHPPSRSLPIDSDTVGLPLGSASPDGNCGSSGPDIGAGSKQGLSGGGLLSLSPTLCSSSGISSSGQTATVELPRASTTSPKSSPLLSPGTNIPSQLTSAASTLPSASAATRAAPVPSPVLSLPSTPAEIPQPNPPKPDQTGSAPPQPPPPPPPFKSIPQFFLPLVQHLEKLRLKGISNPPRSDVSIVLVKADKQTYQKAGCKRFKDFTAKAEKMGLIELGGREGDAWIRLHRELHGRIEVK</sequence>
<feature type="domain" description="NYN" evidence="2">
    <location>
        <begin position="8"/>
        <end position="154"/>
    </location>
</feature>
<feature type="region of interest" description="Disordered" evidence="1">
    <location>
        <begin position="177"/>
        <end position="227"/>
    </location>
</feature>
<dbReference type="GO" id="GO:0010468">
    <property type="term" value="P:regulation of gene expression"/>
    <property type="evidence" value="ECO:0007669"/>
    <property type="project" value="InterPro"/>
</dbReference>
<dbReference type="PANTHER" id="PTHR14379">
    <property type="entry name" value="LIMKAIN B LKAP"/>
    <property type="match status" value="1"/>
</dbReference>
<feature type="region of interest" description="Disordered" evidence="1">
    <location>
        <begin position="322"/>
        <end position="412"/>
    </location>
</feature>
<dbReference type="HOGENOM" id="CLU_019899_1_0_1"/>
<dbReference type="InterPro" id="IPR021139">
    <property type="entry name" value="NYN"/>
</dbReference>
<dbReference type="CDD" id="cd10910">
    <property type="entry name" value="PIN_limkain_b1_N_like"/>
    <property type="match status" value="1"/>
</dbReference>
<gene>
    <name evidence="3" type="ORF">GYMLUDRAFT_221614</name>
</gene>